<name>A0A0A0RRU6_9CAUD</name>
<organism evidence="1 2">
    <name type="scientific">Bacillus phage Mater</name>
    <dbReference type="NCBI Taxonomy" id="1540090"/>
    <lineage>
        <taxon>Viruses</taxon>
        <taxon>Duplodnaviria</taxon>
        <taxon>Heunggongvirae</taxon>
        <taxon>Uroviricota</taxon>
        <taxon>Caudoviricetes</taxon>
        <taxon>Herelleviridae</taxon>
        <taxon>Bastillevirinae</taxon>
        <taxon>Matervirus</taxon>
        <taxon>Matervirus mater</taxon>
    </lineage>
</organism>
<dbReference type="Proteomes" id="UP000030206">
    <property type="component" value="Segment"/>
</dbReference>
<proteinExistence type="predicted"/>
<reference evidence="1 2" key="1">
    <citation type="submission" date="2014-07" db="EMBL/GenBank/DDBJ databases">
        <title>Complete Genome of Bacillus megaterium Myophage Mater.</title>
        <authorList>
            <person name="Lancaster J.C."/>
            <person name="Hodde M.K."/>
            <person name="Hernandez A.C."/>
            <person name="Everett G.F.K."/>
        </authorList>
    </citation>
    <scope>NUCLEOTIDE SEQUENCE [LARGE SCALE GENOMIC DNA]</scope>
</reference>
<protein>
    <submittedName>
        <fullName evidence="1">Uncharacterized protein</fullName>
    </submittedName>
</protein>
<dbReference type="GeneID" id="24606938"/>
<gene>
    <name evidence="1" type="ORF">CPT_Mater39</name>
</gene>
<dbReference type="OrthoDB" id="20909at10239"/>
<dbReference type="RefSeq" id="YP_009150998.1">
    <property type="nucleotide sequence ID" value="NC_027366.1"/>
</dbReference>
<dbReference type="EMBL" id="KM236245">
    <property type="protein sequence ID" value="AIW03196.1"/>
    <property type="molecule type" value="Genomic_DNA"/>
</dbReference>
<dbReference type="KEGG" id="vg:24606938"/>
<evidence type="ECO:0000313" key="2">
    <source>
        <dbReference type="Proteomes" id="UP000030206"/>
    </source>
</evidence>
<evidence type="ECO:0000313" key="1">
    <source>
        <dbReference type="EMBL" id="AIW03196.1"/>
    </source>
</evidence>
<accession>A0A0A0RRU6</accession>
<keyword evidence="2" id="KW-1185">Reference proteome</keyword>
<sequence length="73" mass="8403">MAKSFSWDSEELIDTIEETEKKHHDVSICTLRGKEYVSIAEKQLTNEGWKFKKNRTMPLSVFQEAQAILGGRS</sequence>